<feature type="compositionally biased region" description="Polar residues" evidence="1">
    <location>
        <begin position="216"/>
        <end position="231"/>
    </location>
</feature>
<comment type="caution">
    <text evidence="2">The sequence shown here is derived from an EMBL/GenBank/DDBJ whole genome shotgun (WGS) entry which is preliminary data.</text>
</comment>
<feature type="region of interest" description="Disordered" evidence="1">
    <location>
        <begin position="216"/>
        <end position="235"/>
    </location>
</feature>
<feature type="compositionally biased region" description="Basic and acidic residues" evidence="1">
    <location>
        <begin position="613"/>
        <end position="623"/>
    </location>
</feature>
<accession>A0A318KR26</accession>
<evidence type="ECO:0000313" key="3">
    <source>
        <dbReference type="Proteomes" id="UP000247569"/>
    </source>
</evidence>
<dbReference type="AlphaFoldDB" id="A0A318KR26"/>
<feature type="region of interest" description="Disordered" evidence="1">
    <location>
        <begin position="1"/>
        <end position="26"/>
    </location>
</feature>
<dbReference type="EMBL" id="QJKF01000004">
    <property type="protein sequence ID" value="PXX65397.1"/>
    <property type="molecule type" value="Genomic_DNA"/>
</dbReference>
<dbReference type="RefSeq" id="WP_040739820.1">
    <property type="nucleotide sequence ID" value="NZ_QJKF01000004.1"/>
</dbReference>
<feature type="compositionally biased region" description="Basic and acidic residues" evidence="1">
    <location>
        <begin position="591"/>
        <end position="601"/>
    </location>
</feature>
<reference evidence="2 3" key="1">
    <citation type="submission" date="2018-05" db="EMBL/GenBank/DDBJ databases">
        <title>Genomic Encyclopedia of Type Strains, Phase IV (KMG-IV): sequencing the most valuable type-strain genomes for metagenomic binning, comparative biology and taxonomic classification.</title>
        <authorList>
            <person name="Goeker M."/>
        </authorList>
    </citation>
    <scope>NUCLEOTIDE SEQUENCE [LARGE SCALE GENOMIC DNA]</scope>
    <source>
        <strain evidence="2 3">DSM 44704</strain>
    </source>
</reference>
<dbReference type="OrthoDB" id="4556881at2"/>
<proteinExistence type="predicted"/>
<dbReference type="Proteomes" id="UP000247569">
    <property type="component" value="Unassembled WGS sequence"/>
</dbReference>
<organism evidence="2 3">
    <name type="scientific">Nocardia tenerifensis</name>
    <dbReference type="NCBI Taxonomy" id="228006"/>
    <lineage>
        <taxon>Bacteria</taxon>
        <taxon>Bacillati</taxon>
        <taxon>Actinomycetota</taxon>
        <taxon>Actinomycetes</taxon>
        <taxon>Mycobacteriales</taxon>
        <taxon>Nocardiaceae</taxon>
        <taxon>Nocardia</taxon>
    </lineage>
</organism>
<sequence>MGNNDLGGMPDTTGRKEGDTWTGKNDQGQTVIYTIPKGNGNQTVDQTVTTPDGTVLAQSRVVSNGAGGWQRWTDVTGGTAVYTGQDTGQSNAYAQLYNPGTSTKGAPDSVYGLSPDLKQNFPLVENGQVVGQLQTKDHGGGLVDNYYINKDGVLTQWRSNPTENGGMVTNQKSEVDSTGHGWYAAGGMPGGGGLLWDVSPSLDGGQFWTNTEKTNSGTHFRTYNPQTNASTDKYIGDKPNTGYYLEHREDGTTVRRGDDGSYILLDKSGKVLEQRGPRPEEEKPDTRSKWQKFLDGADNFGDGIGESAAGLYHGIKALAGQEGSAKEAWLGLGLGFATVGTGVTMLGIDAVEYARGAPGVDANTFKDDALGTLNATSELLIGTDWTGFSEHPAETLGNATFGGLTLLGPKGLGKLGGKLPPGLPETAVNGVSSLADWAQQYVPAPGKYAFPGGLGDGLAIKPDIFGIDNGRGSPRPGGDGLADAPGRDRGGSGPDGSSPDGAPIRPGGPNLPLVPEGMLDPKDPSTDVLPSEMPDNHARAGDPSGEHGSPAVPEPYTGPSWLAPEGVIPEGIRVGENGGWYQSGPNGGQVRKPEWAKKNPSGEKPLPPGPEQRALEKATEPSRDGMVPMDPKDSWDVSPPGFTNTAGVRGFVGDALTRAKYLAQGYRLVAAGEKAKIPIPGKPGEFFKPDFIFVHPKTGEILLVESKFNSSPYRPDQFEGYRYYKDGGKYLEIDSAKNPDLAQALRDLEINPAEATVSGVETVRWNEGWGPTDDILQRAADDTGFGNLVDGTATDPKWRDSALGATAALNAEAARRAFESGRYVDAAYYEARSLALEGLRLVEPSQQALQQALFGNGGRPQAENIAGALALPVDNLTGVVEAGANALSSLAAALPMLPTAAVHPVFRRGGQQVDQSMTVTIATRIGDGNRLSRAEESQLMTHGAHLC</sequence>
<evidence type="ECO:0000313" key="2">
    <source>
        <dbReference type="EMBL" id="PXX65397.1"/>
    </source>
</evidence>
<name>A0A318KR26_9NOCA</name>
<gene>
    <name evidence="2" type="ORF">DFR70_104461</name>
</gene>
<feature type="region of interest" description="Disordered" evidence="1">
    <location>
        <begin position="465"/>
        <end position="626"/>
    </location>
</feature>
<protein>
    <submittedName>
        <fullName evidence="2">Uncharacterized protein</fullName>
    </submittedName>
</protein>
<evidence type="ECO:0000256" key="1">
    <source>
        <dbReference type="SAM" id="MobiDB-lite"/>
    </source>
</evidence>
<keyword evidence="3" id="KW-1185">Reference proteome</keyword>